<keyword evidence="1" id="KW-1133">Transmembrane helix</keyword>
<feature type="transmembrane region" description="Helical" evidence="1">
    <location>
        <begin position="36"/>
        <end position="57"/>
    </location>
</feature>
<reference evidence="2 3" key="1">
    <citation type="submission" date="2019-08" db="EMBL/GenBank/DDBJ databases">
        <title>Actinomadura sp. nov. CYP1-5 isolated from mountain soil.</title>
        <authorList>
            <person name="Songsumanus A."/>
            <person name="Kuncharoen N."/>
            <person name="Kudo T."/>
            <person name="Yuki M."/>
            <person name="Igarashi Y."/>
            <person name="Tanasupawat S."/>
        </authorList>
    </citation>
    <scope>NUCLEOTIDE SEQUENCE [LARGE SCALE GENOMIC DNA]</scope>
    <source>
        <strain evidence="2 3">GKU157</strain>
    </source>
</reference>
<accession>A0A5D0UJE9</accession>
<dbReference type="RefSeq" id="WP_148348015.1">
    <property type="nucleotide sequence ID" value="NZ_JBHSBF010000019.1"/>
</dbReference>
<sequence length="203" mass="21575">MQKFEERLLAELKDVVAAQTASAPVDSRTRRARWRWVGLATAAAATAAGLAIGIPVLTGDRAPQANAVVRDPDGSIRIYIRDYRHPEVIASRLRGLGVPAVVDFVPNDKRCRTPRGTVTPNNDRWLVTGEPQQDDGQGPYNRLHPDRIGPGKTLVLEVSFTSFSGGASVAWMFVGTATGSVGPCVLVPAPPKMTRGPNGGVGG</sequence>
<keyword evidence="3" id="KW-1185">Reference proteome</keyword>
<gene>
    <name evidence="2" type="ORF">FXF65_02490</name>
</gene>
<dbReference type="AlphaFoldDB" id="A0A5D0UJE9"/>
<evidence type="ECO:0000313" key="3">
    <source>
        <dbReference type="Proteomes" id="UP000322634"/>
    </source>
</evidence>
<name>A0A5D0UJE9_9ACTN</name>
<dbReference type="Proteomes" id="UP000322634">
    <property type="component" value="Unassembled WGS sequence"/>
</dbReference>
<keyword evidence="1" id="KW-0812">Transmembrane</keyword>
<evidence type="ECO:0000256" key="1">
    <source>
        <dbReference type="SAM" id="Phobius"/>
    </source>
</evidence>
<comment type="caution">
    <text evidence="2">The sequence shown here is derived from an EMBL/GenBank/DDBJ whole genome shotgun (WGS) entry which is preliminary data.</text>
</comment>
<dbReference type="EMBL" id="VSFF01000001">
    <property type="protein sequence ID" value="TYC18641.1"/>
    <property type="molecule type" value="Genomic_DNA"/>
</dbReference>
<protein>
    <submittedName>
        <fullName evidence="2">Uncharacterized protein</fullName>
    </submittedName>
</protein>
<evidence type="ECO:0000313" key="2">
    <source>
        <dbReference type="EMBL" id="TYC18641.1"/>
    </source>
</evidence>
<organism evidence="2 3">
    <name type="scientific">Actinomadura syzygii</name>
    <dbReference type="NCBI Taxonomy" id="1427538"/>
    <lineage>
        <taxon>Bacteria</taxon>
        <taxon>Bacillati</taxon>
        <taxon>Actinomycetota</taxon>
        <taxon>Actinomycetes</taxon>
        <taxon>Streptosporangiales</taxon>
        <taxon>Thermomonosporaceae</taxon>
        <taxon>Actinomadura</taxon>
    </lineage>
</organism>
<dbReference type="OrthoDB" id="3699588at2"/>
<proteinExistence type="predicted"/>
<keyword evidence="1" id="KW-0472">Membrane</keyword>